<dbReference type="InterPro" id="IPR051099">
    <property type="entry name" value="AGR/TXD"/>
</dbReference>
<feature type="domain" description="Thioredoxin" evidence="4">
    <location>
        <begin position="4"/>
        <end position="146"/>
    </location>
</feature>
<accession>A0ABW2LC16</accession>
<dbReference type="Gene3D" id="3.40.30.10">
    <property type="entry name" value="Glutaredoxin"/>
    <property type="match status" value="1"/>
</dbReference>
<feature type="signal peptide" evidence="3">
    <location>
        <begin position="1"/>
        <end position="20"/>
    </location>
</feature>
<dbReference type="InterPro" id="IPR011990">
    <property type="entry name" value="TPR-like_helical_dom_sf"/>
</dbReference>
<evidence type="ECO:0000259" key="4">
    <source>
        <dbReference type="PROSITE" id="PS51352"/>
    </source>
</evidence>
<dbReference type="InterPro" id="IPR013766">
    <property type="entry name" value="Thioredoxin_domain"/>
</dbReference>
<dbReference type="PANTHER" id="PTHR15337">
    <property type="entry name" value="ANTERIOR GRADIENT PROTEIN-RELATED"/>
    <property type="match status" value="1"/>
</dbReference>
<organism evidence="5 6">
    <name type="scientific">Haloferula chungangensis</name>
    <dbReference type="NCBI Taxonomy" id="1048331"/>
    <lineage>
        <taxon>Bacteria</taxon>
        <taxon>Pseudomonadati</taxon>
        <taxon>Verrucomicrobiota</taxon>
        <taxon>Verrucomicrobiia</taxon>
        <taxon>Verrucomicrobiales</taxon>
        <taxon>Verrucomicrobiaceae</taxon>
        <taxon>Haloferula</taxon>
    </lineage>
</organism>
<dbReference type="RefSeq" id="WP_379715966.1">
    <property type="nucleotide sequence ID" value="NZ_JBHTBS010000015.1"/>
</dbReference>
<keyword evidence="6" id="KW-1185">Reference proteome</keyword>
<dbReference type="EMBL" id="JBHTBS010000015">
    <property type="protein sequence ID" value="MFC7339339.1"/>
    <property type="molecule type" value="Genomic_DNA"/>
</dbReference>
<dbReference type="Proteomes" id="UP001596472">
    <property type="component" value="Unassembled WGS sequence"/>
</dbReference>
<evidence type="ECO:0000313" key="6">
    <source>
        <dbReference type="Proteomes" id="UP001596472"/>
    </source>
</evidence>
<reference evidence="6" key="1">
    <citation type="journal article" date="2019" name="Int. J. Syst. Evol. Microbiol.">
        <title>The Global Catalogue of Microorganisms (GCM) 10K type strain sequencing project: providing services to taxonomists for standard genome sequencing and annotation.</title>
        <authorList>
            <consortium name="The Broad Institute Genomics Platform"/>
            <consortium name="The Broad Institute Genome Sequencing Center for Infectious Disease"/>
            <person name="Wu L."/>
            <person name="Ma J."/>
        </authorList>
    </citation>
    <scope>NUCLEOTIDE SEQUENCE [LARGE SCALE GENOMIC DNA]</scope>
    <source>
        <strain evidence="6">CGMCC 4.1467</strain>
    </source>
</reference>
<evidence type="ECO:0000256" key="3">
    <source>
        <dbReference type="SAM" id="SignalP"/>
    </source>
</evidence>
<comment type="caution">
    <text evidence="5">The sequence shown here is derived from an EMBL/GenBank/DDBJ whole genome shotgun (WGS) entry which is preliminary data.</text>
</comment>
<feature type="region of interest" description="Disordered" evidence="2">
    <location>
        <begin position="294"/>
        <end position="319"/>
    </location>
</feature>
<evidence type="ECO:0000256" key="1">
    <source>
        <dbReference type="ARBA" id="ARBA00022729"/>
    </source>
</evidence>
<dbReference type="InterPro" id="IPR036249">
    <property type="entry name" value="Thioredoxin-like_sf"/>
</dbReference>
<feature type="compositionally biased region" description="Basic and acidic residues" evidence="2">
    <location>
        <begin position="308"/>
        <end position="319"/>
    </location>
</feature>
<gene>
    <name evidence="5" type="ORF">ACFQY0_19260</name>
</gene>
<evidence type="ECO:0000313" key="5">
    <source>
        <dbReference type="EMBL" id="MFC7339339.1"/>
    </source>
</evidence>
<keyword evidence="1 3" id="KW-0732">Signal</keyword>
<dbReference type="Pfam" id="PF13899">
    <property type="entry name" value="Thioredoxin_7"/>
    <property type="match status" value="1"/>
</dbReference>
<feature type="chain" id="PRO_5045299690" evidence="3">
    <location>
        <begin position="21"/>
        <end position="319"/>
    </location>
</feature>
<dbReference type="SUPFAM" id="SSF52833">
    <property type="entry name" value="Thioredoxin-like"/>
    <property type="match status" value="1"/>
</dbReference>
<proteinExistence type="predicted"/>
<dbReference type="PANTHER" id="PTHR15337:SF11">
    <property type="entry name" value="THIOREDOXIN DOMAIN-CONTAINING PROTEIN"/>
    <property type="match status" value="1"/>
</dbReference>
<evidence type="ECO:0000256" key="2">
    <source>
        <dbReference type="SAM" id="MobiDB-lite"/>
    </source>
</evidence>
<sequence>MKTLLLAACAATLSLGTALAGGEGWTDDFEAAKKQAAAENKDLLIDFTGSDWCGWCIKLNKEVFSHDVFKEGVEDKYVLVELDFPKDKSKLTEETLKQNAKLKEVYQPKGFPTILLADPQGKPYAKTGYQPGGPEKYVAHLNELQESKVARDEAFDAASKAEGVEKAKALVAALGSMKLADATLASSYSDTIEEIKAADPDDETGFVKKIELKEKFAQFETELNKYGQNGDRDAALKLVNETLAEDEFGDPEKQQITFIKAMILAEKKQFDEALTTLDAAKAIAPDSKLGARVDSFKEHISKSQAESKAPKTEEKKDGE</sequence>
<protein>
    <submittedName>
        <fullName evidence="5">Thioredoxin family protein</fullName>
    </submittedName>
</protein>
<name>A0ABW2LC16_9BACT</name>
<dbReference type="PROSITE" id="PS51352">
    <property type="entry name" value="THIOREDOXIN_2"/>
    <property type="match status" value="1"/>
</dbReference>
<dbReference type="Gene3D" id="1.25.40.10">
    <property type="entry name" value="Tetratricopeptide repeat domain"/>
    <property type="match status" value="1"/>
</dbReference>